<sequence>VIAPWTTGLKSTLWIVLMGFFVATACGLLGNYLI</sequence>
<accession>A0A382VLK0</accession>
<evidence type="ECO:0000313" key="2">
    <source>
        <dbReference type="EMBL" id="SVD46788.1"/>
    </source>
</evidence>
<keyword evidence="1" id="KW-0812">Transmembrane</keyword>
<proteinExistence type="predicted"/>
<gene>
    <name evidence="2" type="ORF">METZ01_LOCUS399642</name>
</gene>
<feature type="non-terminal residue" evidence="2">
    <location>
        <position position="34"/>
    </location>
</feature>
<keyword evidence="1" id="KW-1133">Transmembrane helix</keyword>
<name>A0A382VLK0_9ZZZZ</name>
<evidence type="ECO:0000256" key="1">
    <source>
        <dbReference type="SAM" id="Phobius"/>
    </source>
</evidence>
<keyword evidence="1" id="KW-0472">Membrane</keyword>
<reference evidence="2" key="1">
    <citation type="submission" date="2018-05" db="EMBL/GenBank/DDBJ databases">
        <authorList>
            <person name="Lanie J.A."/>
            <person name="Ng W.-L."/>
            <person name="Kazmierczak K.M."/>
            <person name="Andrzejewski T.M."/>
            <person name="Davidsen T.M."/>
            <person name="Wayne K.J."/>
            <person name="Tettelin H."/>
            <person name="Glass J.I."/>
            <person name="Rusch D."/>
            <person name="Podicherti R."/>
            <person name="Tsui H.-C.T."/>
            <person name="Winkler M.E."/>
        </authorList>
    </citation>
    <scope>NUCLEOTIDE SEQUENCE</scope>
</reference>
<protein>
    <submittedName>
        <fullName evidence="2">Uncharacterized protein</fullName>
    </submittedName>
</protein>
<dbReference type="EMBL" id="UINC01152549">
    <property type="protein sequence ID" value="SVD46788.1"/>
    <property type="molecule type" value="Genomic_DNA"/>
</dbReference>
<feature type="non-terminal residue" evidence="2">
    <location>
        <position position="1"/>
    </location>
</feature>
<feature type="transmembrane region" description="Helical" evidence="1">
    <location>
        <begin position="12"/>
        <end position="33"/>
    </location>
</feature>
<dbReference type="AlphaFoldDB" id="A0A382VLK0"/>
<organism evidence="2">
    <name type="scientific">marine metagenome</name>
    <dbReference type="NCBI Taxonomy" id="408172"/>
    <lineage>
        <taxon>unclassified sequences</taxon>
        <taxon>metagenomes</taxon>
        <taxon>ecological metagenomes</taxon>
    </lineage>
</organism>